<keyword evidence="3" id="KW-1185">Reference proteome</keyword>
<dbReference type="GO" id="GO:0046872">
    <property type="term" value="F:metal ion binding"/>
    <property type="evidence" value="ECO:0007669"/>
    <property type="project" value="InterPro"/>
</dbReference>
<protein>
    <submittedName>
        <fullName evidence="2">Cation-transporting ATPase</fullName>
    </submittedName>
</protein>
<dbReference type="InterPro" id="IPR036163">
    <property type="entry name" value="HMA_dom_sf"/>
</dbReference>
<dbReference type="InterPro" id="IPR006121">
    <property type="entry name" value="HMA_dom"/>
</dbReference>
<accession>A0A177YCE5</accession>
<dbReference type="Pfam" id="PF00403">
    <property type="entry name" value="HMA"/>
    <property type="match status" value="1"/>
</dbReference>
<dbReference type="CDD" id="cd00371">
    <property type="entry name" value="HMA"/>
    <property type="match status" value="1"/>
</dbReference>
<comment type="caution">
    <text evidence="2">The sequence shown here is derived from an EMBL/GenBank/DDBJ whole genome shotgun (WGS) entry which is preliminary data.</text>
</comment>
<proteinExistence type="predicted"/>
<reference evidence="2 3" key="1">
    <citation type="submission" date="2016-03" db="EMBL/GenBank/DDBJ databases">
        <title>Genome sequence of Rhodococcus kyotonensis KB10.</title>
        <authorList>
            <person name="Jeong H."/>
            <person name="Hong C.E."/>
            <person name="Jo S.H."/>
            <person name="Park J.M."/>
        </authorList>
    </citation>
    <scope>NUCLEOTIDE SEQUENCE [LARGE SCALE GENOMIC DNA]</scope>
    <source>
        <strain evidence="2 3">KB10</strain>
    </source>
</reference>
<evidence type="ECO:0000313" key="2">
    <source>
        <dbReference type="EMBL" id="OAK53194.1"/>
    </source>
</evidence>
<evidence type="ECO:0000313" key="3">
    <source>
        <dbReference type="Proteomes" id="UP000077519"/>
    </source>
</evidence>
<dbReference type="EMBL" id="LVHI01000020">
    <property type="protein sequence ID" value="OAK53194.1"/>
    <property type="molecule type" value="Genomic_DNA"/>
</dbReference>
<dbReference type="AlphaFoldDB" id="A0A177YCE5"/>
<organism evidence="2 3">
    <name type="scientific">Rhodococcoides kyotonense</name>
    <dbReference type="NCBI Taxonomy" id="398843"/>
    <lineage>
        <taxon>Bacteria</taxon>
        <taxon>Bacillati</taxon>
        <taxon>Actinomycetota</taxon>
        <taxon>Actinomycetes</taxon>
        <taxon>Mycobacteriales</taxon>
        <taxon>Nocardiaceae</taxon>
        <taxon>Rhodococcoides</taxon>
    </lineage>
</organism>
<dbReference type="Proteomes" id="UP000077519">
    <property type="component" value="Unassembled WGS sequence"/>
</dbReference>
<name>A0A177YCE5_9NOCA</name>
<dbReference type="Gene3D" id="3.30.70.100">
    <property type="match status" value="1"/>
</dbReference>
<dbReference type="SUPFAM" id="SSF55008">
    <property type="entry name" value="HMA, heavy metal-associated domain"/>
    <property type="match status" value="1"/>
</dbReference>
<feature type="domain" description="HMA" evidence="1">
    <location>
        <begin position="1"/>
        <end position="57"/>
    </location>
</feature>
<gene>
    <name evidence="2" type="ORF">A3K89_23775</name>
</gene>
<evidence type="ECO:0000259" key="1">
    <source>
        <dbReference type="PROSITE" id="PS50846"/>
    </source>
</evidence>
<dbReference type="PROSITE" id="PS50846">
    <property type="entry name" value="HMA_2"/>
    <property type="match status" value="1"/>
</dbReference>
<sequence>MTCQHCAASVFEEISELAGVTDVQVDVATGNVVVFSDNGIESSAVAAAVTEAGYTLVS</sequence>